<gene>
    <name evidence="1" type="ORF">BN940_03771</name>
</gene>
<dbReference type="Proteomes" id="UP000019805">
    <property type="component" value="Chromosome"/>
</dbReference>
<dbReference type="KEGG" id="cdn:BN940_03771"/>
<reference evidence="1 2" key="1">
    <citation type="journal article" date="2014" name="BMC Microbiol.">
        <title>The oxygen-independent metabolism of cyclic monoterpenes in Castellaniella defragrans 65Phen.</title>
        <authorList>
            <person name="Petasch J."/>
            <person name="Disch E.M."/>
            <person name="Markert S."/>
            <person name="Becher D."/>
            <person name="Schweder T."/>
            <person name="Huttel B."/>
            <person name="Reinhardt R."/>
            <person name="Harder J."/>
        </authorList>
    </citation>
    <scope>NUCLEOTIDE SEQUENCE [LARGE SCALE GENOMIC DNA]</scope>
    <source>
        <strain evidence="1">65Phen</strain>
    </source>
</reference>
<sequence>MAWGLPAEDLFDFLHVVRLEMINTIYGVGKRGFKFVR</sequence>
<protein>
    <submittedName>
        <fullName evidence="1">Uncharacterized protein</fullName>
    </submittedName>
</protein>
<dbReference type="AlphaFoldDB" id="W8WU83"/>
<proteinExistence type="predicted"/>
<dbReference type="STRING" id="1437824.BN940_03771"/>
<evidence type="ECO:0000313" key="1">
    <source>
        <dbReference type="EMBL" id="CDM23228.1"/>
    </source>
</evidence>
<organism evidence="1 2">
    <name type="scientific">Castellaniella defragrans (strain DSM 12143 / CCUG 39792 / 65Phen)</name>
    <name type="common">Alcaligenes defragrans</name>
    <dbReference type="NCBI Taxonomy" id="1437824"/>
    <lineage>
        <taxon>Bacteria</taxon>
        <taxon>Pseudomonadati</taxon>
        <taxon>Pseudomonadota</taxon>
        <taxon>Betaproteobacteria</taxon>
        <taxon>Burkholderiales</taxon>
        <taxon>Alcaligenaceae</taxon>
        <taxon>Castellaniella</taxon>
    </lineage>
</organism>
<name>W8WU83_CASD6</name>
<evidence type="ECO:0000313" key="2">
    <source>
        <dbReference type="Proteomes" id="UP000019805"/>
    </source>
</evidence>
<keyword evidence="2" id="KW-1185">Reference proteome</keyword>
<accession>W8WU83</accession>
<dbReference type="EMBL" id="HG916765">
    <property type="protein sequence ID" value="CDM23228.1"/>
    <property type="molecule type" value="Genomic_DNA"/>
</dbReference>
<dbReference type="HOGENOM" id="CLU_3341836_0_0_4"/>